<accession>A0ABT3HM32</accession>
<dbReference type="InterPro" id="IPR005181">
    <property type="entry name" value="SASA"/>
</dbReference>
<dbReference type="InterPro" id="IPR036514">
    <property type="entry name" value="SGNH_hydro_sf"/>
</dbReference>
<evidence type="ECO:0000256" key="1">
    <source>
        <dbReference type="ARBA" id="ARBA00022801"/>
    </source>
</evidence>
<protein>
    <submittedName>
        <fullName evidence="4">Sialate O-acetylesterase</fullName>
    </submittedName>
</protein>
<dbReference type="PANTHER" id="PTHR31988">
    <property type="entry name" value="ESTERASE, PUTATIVE (DUF303)-RELATED"/>
    <property type="match status" value="1"/>
</dbReference>
<gene>
    <name evidence="4" type="ORF">OH806_06150</name>
</gene>
<dbReference type="RefSeq" id="WP_264742790.1">
    <property type="nucleotide sequence ID" value="NZ_JAPDHV010000002.1"/>
</dbReference>
<evidence type="ECO:0000259" key="3">
    <source>
        <dbReference type="Pfam" id="PF03629"/>
    </source>
</evidence>
<keyword evidence="5" id="KW-1185">Reference proteome</keyword>
<evidence type="ECO:0000313" key="4">
    <source>
        <dbReference type="EMBL" id="MCW3160845.1"/>
    </source>
</evidence>
<dbReference type="Proteomes" id="UP001163719">
    <property type="component" value="Unassembled WGS sequence"/>
</dbReference>
<keyword evidence="2" id="KW-0732">Signal</keyword>
<dbReference type="SUPFAM" id="SSF52266">
    <property type="entry name" value="SGNH hydrolase"/>
    <property type="match status" value="1"/>
</dbReference>
<dbReference type="EMBL" id="JAPDHV010000002">
    <property type="protein sequence ID" value="MCW3160845.1"/>
    <property type="molecule type" value="Genomic_DNA"/>
</dbReference>
<reference evidence="4" key="1">
    <citation type="submission" date="2022-10" db="EMBL/GenBank/DDBJ databases">
        <title>Chryseobacterium babae sp. nov. isolated from the gut of the beetle Oryctes rhinoceros, and Chryseobacterium kimseyorum sp. nov., isolated from a stick insect rearing cage.</title>
        <authorList>
            <person name="Shelomi M."/>
            <person name="Han C.-J."/>
            <person name="Chen W.-M."/>
            <person name="Chen H.-K."/>
            <person name="Liaw S.-J."/>
            <person name="Muhle E."/>
            <person name="Clermont D."/>
        </authorList>
    </citation>
    <scope>NUCLEOTIDE SEQUENCE</scope>
    <source>
        <strain evidence="4">WLa1L2M3</strain>
    </source>
</reference>
<dbReference type="Gene3D" id="3.40.50.1110">
    <property type="entry name" value="SGNH hydrolase"/>
    <property type="match status" value="1"/>
</dbReference>
<sequence length="278" mass="31267">MKKFIFALLVFVLGSCASNNLDEIQNENHTVAHGKMANTVTQYDIFLIAGQSNTHFGVGYDPRIDTTDPDIFQVGRIFPYNKQIIAASEPLQHWTALPTNIGFGLTFAKNYKKNSLKENRKVLLVPCGFGATPIELWEKGTPLYNDAVERTLKALNDNPGSTIKGILWHQGEFNVGIPNYTQKLDKLILDFRTDLGNPDLPVVLGGMVPFWTNLLSIRVTQQEKIKDTPNRVPKTAYADPTVPFVIKKPINSIDAIHFDANGQRELGLRYYNQYKTLE</sequence>
<comment type="caution">
    <text evidence="4">The sequence shown here is derived from an EMBL/GenBank/DDBJ whole genome shotgun (WGS) entry which is preliminary data.</text>
</comment>
<organism evidence="4 5">
    <name type="scientific">Chryseobacterium oryctis</name>
    <dbReference type="NCBI Taxonomy" id="2952618"/>
    <lineage>
        <taxon>Bacteria</taxon>
        <taxon>Pseudomonadati</taxon>
        <taxon>Bacteroidota</taxon>
        <taxon>Flavobacteriia</taxon>
        <taxon>Flavobacteriales</taxon>
        <taxon>Weeksellaceae</taxon>
        <taxon>Chryseobacterium group</taxon>
        <taxon>Chryseobacterium</taxon>
    </lineage>
</organism>
<feature type="signal peptide" evidence="2">
    <location>
        <begin position="1"/>
        <end position="17"/>
    </location>
</feature>
<dbReference type="Pfam" id="PF03629">
    <property type="entry name" value="SASA"/>
    <property type="match status" value="1"/>
</dbReference>
<dbReference type="InterPro" id="IPR052940">
    <property type="entry name" value="Carb_Esterase_6"/>
</dbReference>
<name>A0ABT3HM32_9FLAO</name>
<feature type="domain" description="Sialate O-acetylesterase" evidence="3">
    <location>
        <begin position="43"/>
        <end position="274"/>
    </location>
</feature>
<keyword evidence="1" id="KW-0378">Hydrolase</keyword>
<feature type="chain" id="PRO_5045563461" evidence="2">
    <location>
        <begin position="18"/>
        <end position="278"/>
    </location>
</feature>
<evidence type="ECO:0000313" key="5">
    <source>
        <dbReference type="Proteomes" id="UP001163719"/>
    </source>
</evidence>
<dbReference type="PANTHER" id="PTHR31988:SF19">
    <property type="entry name" value="9-O-ACETYL-N-ACETYLNEURAMINIC ACID DEACETYLASE-RELATED"/>
    <property type="match status" value="1"/>
</dbReference>
<proteinExistence type="predicted"/>
<dbReference type="PROSITE" id="PS51257">
    <property type="entry name" value="PROKAR_LIPOPROTEIN"/>
    <property type="match status" value="1"/>
</dbReference>
<evidence type="ECO:0000256" key="2">
    <source>
        <dbReference type="SAM" id="SignalP"/>
    </source>
</evidence>